<protein>
    <submittedName>
        <fullName evidence="1">Uncharacterized protein</fullName>
    </submittedName>
</protein>
<accession>A0A1N6ITN4</accession>
<sequence>MDWVDFGNVVTLRNEKSMWDKLIVLVSIMDQSSFHEFLSNRTLNMIDCEDYFLN</sequence>
<dbReference type="EMBL" id="FSRO01000001">
    <property type="protein sequence ID" value="SIO35353.1"/>
    <property type="molecule type" value="Genomic_DNA"/>
</dbReference>
<gene>
    <name evidence="1" type="ORF">SAMN02743940_2065</name>
</gene>
<keyword evidence="2" id="KW-1185">Reference proteome</keyword>
<proteinExistence type="predicted"/>
<evidence type="ECO:0000313" key="2">
    <source>
        <dbReference type="Proteomes" id="UP000185062"/>
    </source>
</evidence>
<name>A0A1N6ITN4_9PROT</name>
<dbReference type="Proteomes" id="UP000185062">
    <property type="component" value="Unassembled WGS sequence"/>
</dbReference>
<evidence type="ECO:0000313" key="1">
    <source>
        <dbReference type="EMBL" id="SIO35353.1"/>
    </source>
</evidence>
<dbReference type="AlphaFoldDB" id="A0A1N6ITN4"/>
<reference evidence="1 2" key="1">
    <citation type="submission" date="2016-12" db="EMBL/GenBank/DDBJ databases">
        <authorList>
            <person name="Song W.-J."/>
            <person name="Kurnit D.M."/>
        </authorList>
    </citation>
    <scope>NUCLEOTIDE SEQUENCE [LARGE SCALE GENOMIC DNA]</scope>
    <source>
        <strain evidence="1 2">ATCC 49181</strain>
    </source>
</reference>
<organism evidence="1 2">
    <name type="scientific">Nitrosomonas cryotolerans ATCC 49181</name>
    <dbReference type="NCBI Taxonomy" id="1131553"/>
    <lineage>
        <taxon>Bacteria</taxon>
        <taxon>Pseudomonadati</taxon>
        <taxon>Pseudomonadota</taxon>
        <taxon>Betaproteobacteria</taxon>
        <taxon>Nitrosomonadales</taxon>
        <taxon>Nitrosomonadaceae</taxon>
        <taxon>Nitrosomonas</taxon>
    </lineage>
</organism>